<sequence length="181" mass="19292">MRRYSITCIAFLAMGGCMFPPNPPRVPPLPKGPTASPKLAAADVGIVQSIDSKAVYMKAIASLAATHSEDALIKGFASQLAQDYDKTHVAAQKIATNFNLTLADTSSPVEKARLATLGKLYGRPFDKAFLYDITHASTAKERATLVAVQKNGSIADVKSLATAVATLLEQCRTQGNGLYHR</sequence>
<accession>A0ABT3WP65</accession>
<evidence type="ECO:0000313" key="3">
    <source>
        <dbReference type="Proteomes" id="UP001165575"/>
    </source>
</evidence>
<protein>
    <submittedName>
        <fullName evidence="2">DUF4142 domain-containing protein</fullName>
    </submittedName>
</protein>
<dbReference type="RefSeq" id="WP_155573372.1">
    <property type="nucleotide sequence ID" value="NZ_JANIDX010000002.1"/>
</dbReference>
<feature type="domain" description="DUF4142" evidence="1">
    <location>
        <begin position="43"/>
        <end position="173"/>
    </location>
</feature>
<organism evidence="2 3">
    <name type="scientific">Bombella pollinis</name>
    <dbReference type="NCBI Taxonomy" id="2967337"/>
    <lineage>
        <taxon>Bacteria</taxon>
        <taxon>Pseudomonadati</taxon>
        <taxon>Pseudomonadota</taxon>
        <taxon>Alphaproteobacteria</taxon>
        <taxon>Acetobacterales</taxon>
        <taxon>Acetobacteraceae</taxon>
        <taxon>Bombella</taxon>
    </lineage>
</organism>
<dbReference type="EMBL" id="JANIDX010000002">
    <property type="protein sequence ID" value="MCX5619438.1"/>
    <property type="molecule type" value="Genomic_DNA"/>
</dbReference>
<dbReference type="PROSITE" id="PS51257">
    <property type="entry name" value="PROKAR_LIPOPROTEIN"/>
    <property type="match status" value="1"/>
</dbReference>
<dbReference type="Pfam" id="PF13628">
    <property type="entry name" value="DUF4142"/>
    <property type="match status" value="1"/>
</dbReference>
<evidence type="ECO:0000259" key="1">
    <source>
        <dbReference type="Pfam" id="PF13628"/>
    </source>
</evidence>
<dbReference type="InterPro" id="IPR025419">
    <property type="entry name" value="DUF4142"/>
</dbReference>
<gene>
    <name evidence="2" type="ORF">NQF89_03255</name>
</gene>
<comment type="caution">
    <text evidence="2">The sequence shown here is derived from an EMBL/GenBank/DDBJ whole genome shotgun (WGS) entry which is preliminary data.</text>
</comment>
<evidence type="ECO:0000313" key="2">
    <source>
        <dbReference type="EMBL" id="MCX5619438.1"/>
    </source>
</evidence>
<proteinExistence type="predicted"/>
<keyword evidence="3" id="KW-1185">Reference proteome</keyword>
<reference evidence="2 3" key="1">
    <citation type="submission" date="2022-07" db="EMBL/GenBank/DDBJ databases">
        <title>Bombella genomes.</title>
        <authorList>
            <person name="Harer L."/>
            <person name="Styblova S."/>
            <person name="Ehrmann M."/>
        </authorList>
    </citation>
    <scope>NUCLEOTIDE SEQUENCE [LARGE SCALE GENOMIC DNA]</scope>
    <source>
        <strain evidence="2 3">TMW 2.2556</strain>
    </source>
</reference>
<dbReference type="Proteomes" id="UP001165575">
    <property type="component" value="Unassembled WGS sequence"/>
</dbReference>
<name>A0ABT3WP65_9PROT</name>